<sequence>MSGQSGGHRLRLSKLNDQLTCKLCGGYFIDATTIIECLHSFCRSCIVKYLENNKYCPICEVQVHKSKPLLNIRPDHTLQDIVYKLVPGCYQNEMRCRREFYSKHPEACTQTASPEARGEPTESHIYSPDESLSLSLEYFSPSKDVKEITVKPFLRRYLRCPAAVTIFHLQKLIRAKYGLTDAHRVDVMYKEEPLHGSYTLMDVMYIYHWRRKVPLHLSYRIFESSPKRIKLSEDNVNYKTSLLHAGINPIELEEEKTVKREWKEVQLKISETGIMSITDISDQEFKKNTKAEEPVANVESVNTSPTQEIANGNNKSEITKKNELPSNKPITDDTDVLSNLNELDNTRNSNQTKAEKILVEKAETTVKIKNEGESKNESGNDNIENKTVSQNNVQSQETMQCVDGGETKCNVTDDRDTKESSKNNNNTIIIEKKAETLKQHTKNETKLVNTGSKINALSVKLQFQPKMGQINSNNNSSKKTIKDRKIMPPVSKKVETKTTESLKSVDSKYSFDTLKTQVIANSSGVVVSKVSVPCSTKTMSPKPISVTEATVEPVVSTHTTTTTNSESREVKSNMKSVQSVDQHRSFLQEPNISEKTCSLDQACIESAPRISGQTITIPQKSPYTQTESFTNENLATLNLTASLTGSLGNGISSTCASTMGQSTHTFSYTVQDLVNSTMLKNSLKSLATSTAQKLSATTIPENTVTTSAIQESPTTFTMPSMSISSSLKNNYPTSVMSASKDSPLKGNIEITSVYSAPPCPDAIPISLMKPTIRKNELITKGSNLNDICAKIGASGSKINDICAKIGENSKEKNKTETRSKSDIPDLLKIGRKSSSSSITNEPTNKQQQLTNISNIPVYAPSSNIMTTENKNIYSNVKDGLRATSLVSTSPMTTSHSVQKVPSASKKQTQAVGYKTLRDPPRCWNPTLSKNNYIAVKNQSKETQSQLHQTTSSDRSKTIQSKPAKIFKMRNMPRYLGNPASGVKPMYGIGNDSKEKEQSTITPTTTTNTSTSSKNGNLSMMKIDPKTLSPIVSTINSPIVSPPPYSPSARNYPNPPFSRDICRNTGSPISPKNSPVNMLSTSPFIPSPTPNMNPRLIYPHFPPPFPDATRFPNPLIRSPIGIPSPSAFHSSLPPSINKLYQRSSYIPQTTGFSPVSQPPTVQRIPPSTYSSPKSPKTTSLTAISPTSYGLSKSEAQIVATTSLETNNLLLLENAPQEDLSAFNLSKTGSFGNAENVKTSPEIVRNSKSTVIPPVSSIGQGKNTLTSTSKSKAESSQTGPGYDQTKEHSQEGSGGCIDENSYHSKGQNLEKKRSDESNNTVNKKKEKSVSQMNGNLASENNGEAPAEKRTEQQKEQNGTQSVQVSVDAERQQHESNHEKCEKTGEQEKRSEAQTSKTEEGLALHLLLLLVLCAEVYTTTAKHLIKKRNYSDQSVRGYLAERTCWWNEVCKEEFHSKFRCRCPRWSYCRAPGRYYDAHCSMTRTGYIWTQPETSLTLEVNK</sequence>
<dbReference type="GO" id="GO:0008270">
    <property type="term" value="F:zinc ion binding"/>
    <property type="evidence" value="ECO:0007669"/>
    <property type="project" value="UniProtKB-KW"/>
</dbReference>
<dbReference type="Gene3D" id="3.30.40.10">
    <property type="entry name" value="Zinc/RING finger domain, C3HC4 (zinc finger)"/>
    <property type="match status" value="1"/>
</dbReference>
<evidence type="ECO:0000256" key="3">
    <source>
        <dbReference type="ARBA" id="ARBA00022771"/>
    </source>
</evidence>
<evidence type="ECO:0000256" key="7">
    <source>
        <dbReference type="SAM" id="MobiDB-lite"/>
    </source>
</evidence>
<dbReference type="FunFam" id="3.30.40.10:FF:000033">
    <property type="entry name" value="Polycomb group RING finger protein 3"/>
    <property type="match status" value="1"/>
</dbReference>
<feature type="compositionally biased region" description="Polar residues" evidence="7">
    <location>
        <begin position="1255"/>
        <end position="1277"/>
    </location>
</feature>
<feature type="domain" description="RING-type" evidence="8">
    <location>
        <begin position="21"/>
        <end position="60"/>
    </location>
</feature>
<dbReference type="STRING" id="178035.A0A154PC43"/>
<dbReference type="InterPro" id="IPR001841">
    <property type="entry name" value="Znf_RING"/>
</dbReference>
<proteinExistence type="predicted"/>
<comment type="subcellular location">
    <subcellularLocation>
        <location evidence="1">Nucleus</location>
    </subcellularLocation>
</comment>
<feature type="region of interest" description="Disordered" evidence="7">
    <location>
        <begin position="810"/>
        <end position="848"/>
    </location>
</feature>
<feature type="compositionally biased region" description="Polar residues" evidence="7">
    <location>
        <begin position="892"/>
        <end position="910"/>
    </location>
</feature>
<dbReference type="GO" id="GO:0000122">
    <property type="term" value="P:negative regulation of transcription by RNA polymerase II"/>
    <property type="evidence" value="ECO:0007669"/>
    <property type="project" value="TreeGrafter"/>
</dbReference>
<dbReference type="OrthoDB" id="6373466at2759"/>
<feature type="compositionally biased region" description="Basic and acidic residues" evidence="7">
    <location>
        <begin position="369"/>
        <end position="378"/>
    </location>
</feature>
<feature type="compositionally biased region" description="Polar residues" evidence="7">
    <location>
        <begin position="379"/>
        <end position="394"/>
    </location>
</feature>
<dbReference type="InterPro" id="IPR017907">
    <property type="entry name" value="Znf_RING_CS"/>
</dbReference>
<dbReference type="SUPFAM" id="SSF57850">
    <property type="entry name" value="RING/U-box"/>
    <property type="match status" value="1"/>
</dbReference>
<feature type="compositionally biased region" description="Basic and acidic residues" evidence="7">
    <location>
        <begin position="1365"/>
        <end position="1393"/>
    </location>
</feature>
<reference evidence="9 10" key="1">
    <citation type="submission" date="2015-07" db="EMBL/GenBank/DDBJ databases">
        <title>The genome of Dufourea novaeangliae.</title>
        <authorList>
            <person name="Pan H."/>
            <person name="Kapheim K."/>
        </authorList>
    </citation>
    <scope>NUCLEOTIDE SEQUENCE [LARGE SCALE GENOMIC DNA]</scope>
    <source>
        <strain evidence="9">0120121106</strain>
        <tissue evidence="9">Whole body</tissue>
    </source>
</reference>
<dbReference type="PROSITE" id="PS00518">
    <property type="entry name" value="ZF_RING_1"/>
    <property type="match status" value="1"/>
</dbReference>
<feature type="compositionally biased region" description="Basic and acidic residues" evidence="7">
    <location>
        <begin position="1343"/>
        <end position="1352"/>
    </location>
</feature>
<feature type="compositionally biased region" description="Polar residues" evidence="7">
    <location>
        <begin position="1225"/>
        <end position="1237"/>
    </location>
</feature>
<dbReference type="PROSITE" id="PS50089">
    <property type="entry name" value="ZF_RING_2"/>
    <property type="match status" value="1"/>
</dbReference>
<name>A0A154PC43_DUFNO</name>
<dbReference type="SMART" id="SM00184">
    <property type="entry name" value="RING"/>
    <property type="match status" value="1"/>
</dbReference>
<feature type="region of interest" description="Disordered" evidence="7">
    <location>
        <begin position="1149"/>
        <end position="1183"/>
    </location>
</feature>
<evidence type="ECO:0000313" key="9">
    <source>
        <dbReference type="EMBL" id="KZC09357.1"/>
    </source>
</evidence>
<feature type="compositionally biased region" description="Polar residues" evidence="7">
    <location>
        <begin position="299"/>
        <end position="316"/>
    </location>
</feature>
<feature type="compositionally biased region" description="Low complexity" evidence="7">
    <location>
        <begin position="998"/>
        <end position="1012"/>
    </location>
</feature>
<keyword evidence="10" id="KW-1185">Reference proteome</keyword>
<dbReference type="Pfam" id="PF16207">
    <property type="entry name" value="RAWUL"/>
    <property type="match status" value="1"/>
</dbReference>
<dbReference type="PANTHER" id="PTHR10825">
    <property type="entry name" value="RING FINGER DOMAIN-CONTAINING, POLYCOMB GROUP COMPONENT"/>
    <property type="match status" value="1"/>
</dbReference>
<keyword evidence="5" id="KW-0539">Nucleus</keyword>
<evidence type="ECO:0000313" key="10">
    <source>
        <dbReference type="Proteomes" id="UP000076502"/>
    </source>
</evidence>
<evidence type="ECO:0000256" key="6">
    <source>
        <dbReference type="PROSITE-ProRule" id="PRU00175"/>
    </source>
</evidence>
<dbReference type="Proteomes" id="UP000076502">
    <property type="component" value="Unassembled WGS sequence"/>
</dbReference>
<accession>A0A154PC43</accession>
<dbReference type="InterPro" id="IPR032443">
    <property type="entry name" value="RAWUL"/>
</dbReference>
<dbReference type="EMBL" id="KQ434869">
    <property type="protein sequence ID" value="KZC09357.1"/>
    <property type="molecule type" value="Genomic_DNA"/>
</dbReference>
<feature type="region of interest" description="Disordered" evidence="7">
    <location>
        <begin position="1225"/>
        <end position="1393"/>
    </location>
</feature>
<dbReference type="Pfam" id="PF13923">
    <property type="entry name" value="zf-C3HC4_2"/>
    <property type="match status" value="1"/>
</dbReference>
<feature type="compositionally biased region" description="Basic and acidic residues" evidence="7">
    <location>
        <begin position="810"/>
        <end position="825"/>
    </location>
</feature>
<dbReference type="InterPro" id="IPR013083">
    <property type="entry name" value="Znf_RING/FYVE/PHD"/>
</dbReference>
<feature type="region of interest" description="Disordered" evidence="7">
    <location>
        <begin position="892"/>
        <end position="911"/>
    </location>
</feature>
<dbReference type="CDD" id="cd17082">
    <property type="entry name" value="RAWUL_PCGF2_like"/>
    <property type="match status" value="1"/>
</dbReference>
<feature type="compositionally biased region" description="Polar residues" evidence="7">
    <location>
        <begin position="1327"/>
        <end position="1339"/>
    </location>
</feature>
<evidence type="ECO:0000256" key="1">
    <source>
        <dbReference type="ARBA" id="ARBA00004123"/>
    </source>
</evidence>
<keyword evidence="2" id="KW-0479">Metal-binding</keyword>
<keyword evidence="3 6" id="KW-0863">Zinc-finger</keyword>
<gene>
    <name evidence="9" type="ORF">WN55_11098</name>
</gene>
<dbReference type="PANTHER" id="PTHR10825:SF29">
    <property type="entry name" value="POLYCOMB GROUP RING FINGER PROTEIN 1"/>
    <property type="match status" value="1"/>
</dbReference>
<protein>
    <submittedName>
        <fullName evidence="9">Polycomb complex protein BMI-1</fullName>
    </submittedName>
</protein>
<keyword evidence="4" id="KW-0862">Zinc</keyword>
<evidence type="ECO:0000259" key="8">
    <source>
        <dbReference type="PROSITE" id="PS50089"/>
    </source>
</evidence>
<feature type="region of interest" description="Disordered" evidence="7">
    <location>
        <begin position="989"/>
        <end position="1017"/>
    </location>
</feature>
<feature type="compositionally biased region" description="Polar residues" evidence="7">
    <location>
        <begin position="1149"/>
        <end position="1159"/>
    </location>
</feature>
<dbReference type="GO" id="GO:0035102">
    <property type="term" value="C:PRC1 complex"/>
    <property type="evidence" value="ECO:0007669"/>
    <property type="project" value="TreeGrafter"/>
</dbReference>
<feature type="region of interest" description="Disordered" evidence="7">
    <location>
        <begin position="369"/>
        <end position="394"/>
    </location>
</feature>
<evidence type="ECO:0000256" key="2">
    <source>
        <dbReference type="ARBA" id="ARBA00022723"/>
    </source>
</evidence>
<organism evidence="9 10">
    <name type="scientific">Dufourea novaeangliae</name>
    <name type="common">Sweat bee</name>
    <dbReference type="NCBI Taxonomy" id="178035"/>
    <lineage>
        <taxon>Eukaryota</taxon>
        <taxon>Metazoa</taxon>
        <taxon>Ecdysozoa</taxon>
        <taxon>Arthropoda</taxon>
        <taxon>Hexapoda</taxon>
        <taxon>Insecta</taxon>
        <taxon>Pterygota</taxon>
        <taxon>Neoptera</taxon>
        <taxon>Endopterygota</taxon>
        <taxon>Hymenoptera</taxon>
        <taxon>Apocrita</taxon>
        <taxon>Aculeata</taxon>
        <taxon>Apoidea</taxon>
        <taxon>Anthophila</taxon>
        <taxon>Halictidae</taxon>
        <taxon>Rophitinae</taxon>
        <taxon>Dufourea</taxon>
    </lineage>
</organism>
<feature type="compositionally biased region" description="Low complexity" evidence="7">
    <location>
        <begin position="1164"/>
        <end position="1180"/>
    </location>
</feature>
<feature type="compositionally biased region" description="Polar residues" evidence="7">
    <location>
        <begin position="1353"/>
        <end position="1362"/>
    </location>
</feature>
<feature type="region of interest" description="Disordered" evidence="7">
    <location>
        <begin position="299"/>
        <end position="331"/>
    </location>
</feature>
<dbReference type="GO" id="GO:1990841">
    <property type="term" value="F:promoter-specific chromatin binding"/>
    <property type="evidence" value="ECO:0007669"/>
    <property type="project" value="TreeGrafter"/>
</dbReference>
<evidence type="ECO:0000256" key="5">
    <source>
        <dbReference type="ARBA" id="ARBA00023242"/>
    </source>
</evidence>
<dbReference type="Gene3D" id="3.10.20.90">
    <property type="entry name" value="Phosphatidylinositol 3-kinase Catalytic Subunit, Chain A, domain 1"/>
    <property type="match status" value="1"/>
</dbReference>
<evidence type="ECO:0000256" key="4">
    <source>
        <dbReference type="ARBA" id="ARBA00022833"/>
    </source>
</evidence>
<feature type="region of interest" description="Disordered" evidence="7">
    <location>
        <begin position="938"/>
        <end position="960"/>
    </location>
</feature>
<feature type="compositionally biased region" description="Polar residues" evidence="7">
    <location>
        <begin position="832"/>
        <end position="848"/>
    </location>
</feature>